<dbReference type="Proteomes" id="UP000886653">
    <property type="component" value="Unassembled WGS sequence"/>
</dbReference>
<proteinExistence type="predicted"/>
<evidence type="ECO:0000313" key="2">
    <source>
        <dbReference type="Proteomes" id="UP000886653"/>
    </source>
</evidence>
<sequence>MSATPAESVDTLDFPYRELIGSLNHAAIHTRLDIPDLTAPLSNTCFDMSRDHSTSDYCPFPVSLLSFMSQHITQTKGGYCLIT</sequence>
<keyword evidence="2" id="KW-1185">Reference proteome</keyword>
<evidence type="ECO:0000313" key="1">
    <source>
        <dbReference type="EMBL" id="KAG0152055.1"/>
    </source>
</evidence>
<protein>
    <submittedName>
        <fullName evidence="1">Uncharacterized protein</fullName>
    </submittedName>
</protein>
<organism evidence="1 2">
    <name type="scientific">Cronartium quercuum f. sp. fusiforme G11</name>
    <dbReference type="NCBI Taxonomy" id="708437"/>
    <lineage>
        <taxon>Eukaryota</taxon>
        <taxon>Fungi</taxon>
        <taxon>Dikarya</taxon>
        <taxon>Basidiomycota</taxon>
        <taxon>Pucciniomycotina</taxon>
        <taxon>Pucciniomycetes</taxon>
        <taxon>Pucciniales</taxon>
        <taxon>Coleosporiaceae</taxon>
        <taxon>Cronartium</taxon>
    </lineage>
</organism>
<reference evidence="1" key="1">
    <citation type="submission" date="2013-11" db="EMBL/GenBank/DDBJ databases">
        <title>Genome sequence of the fusiform rust pathogen reveals effectors for host alternation and coevolution with pine.</title>
        <authorList>
            <consortium name="DOE Joint Genome Institute"/>
            <person name="Smith K."/>
            <person name="Pendleton A."/>
            <person name="Kubisiak T."/>
            <person name="Anderson C."/>
            <person name="Salamov A."/>
            <person name="Aerts A."/>
            <person name="Riley R."/>
            <person name="Clum A."/>
            <person name="Lindquist E."/>
            <person name="Ence D."/>
            <person name="Campbell M."/>
            <person name="Kronenberg Z."/>
            <person name="Feau N."/>
            <person name="Dhillon B."/>
            <person name="Hamelin R."/>
            <person name="Burleigh J."/>
            <person name="Smith J."/>
            <person name="Yandell M."/>
            <person name="Nelson C."/>
            <person name="Grigoriev I."/>
            <person name="Davis J."/>
        </authorList>
    </citation>
    <scope>NUCLEOTIDE SEQUENCE</scope>
    <source>
        <strain evidence="1">G11</strain>
    </source>
</reference>
<accession>A0A9P6NRI7</accession>
<dbReference type="EMBL" id="MU167209">
    <property type="protein sequence ID" value="KAG0152055.1"/>
    <property type="molecule type" value="Genomic_DNA"/>
</dbReference>
<comment type="caution">
    <text evidence="1">The sequence shown here is derived from an EMBL/GenBank/DDBJ whole genome shotgun (WGS) entry which is preliminary data.</text>
</comment>
<gene>
    <name evidence="1" type="ORF">CROQUDRAFT_650084</name>
</gene>
<name>A0A9P6NRI7_9BASI</name>
<dbReference type="AlphaFoldDB" id="A0A9P6NRI7"/>